<keyword evidence="5" id="KW-0732">Signal</keyword>
<proteinExistence type="predicted"/>
<dbReference type="Pfam" id="PF20628">
    <property type="entry name" value="Dyp_perox_C"/>
    <property type="match status" value="1"/>
</dbReference>
<name>A0A1U9KCM2_ACEAC</name>
<dbReference type="KEGG" id="aace:A0U92_00455"/>
<evidence type="ECO:0000259" key="9">
    <source>
        <dbReference type="Pfam" id="PF04261"/>
    </source>
</evidence>
<dbReference type="PROSITE" id="PS51404">
    <property type="entry name" value="DYP_PEROXIDASE"/>
    <property type="match status" value="1"/>
</dbReference>
<evidence type="ECO:0000256" key="8">
    <source>
        <dbReference type="SAM" id="MobiDB-lite"/>
    </source>
</evidence>
<feature type="region of interest" description="Disordered" evidence="8">
    <location>
        <begin position="260"/>
        <end position="296"/>
    </location>
</feature>
<dbReference type="GO" id="GO:0020037">
    <property type="term" value="F:heme binding"/>
    <property type="evidence" value="ECO:0007669"/>
    <property type="project" value="InterPro"/>
</dbReference>
<dbReference type="GO" id="GO:0004601">
    <property type="term" value="F:peroxidase activity"/>
    <property type="evidence" value="ECO:0007669"/>
    <property type="project" value="UniProtKB-KW"/>
</dbReference>
<dbReference type="NCBIfam" id="TIGR01413">
    <property type="entry name" value="Dyp_perox_fam"/>
    <property type="match status" value="1"/>
</dbReference>
<dbReference type="InterPro" id="IPR006314">
    <property type="entry name" value="Dyp_peroxidase"/>
</dbReference>
<keyword evidence="3" id="KW-0349">Heme</keyword>
<comment type="cofactor">
    <cofactor evidence="1">
        <name>heme b</name>
        <dbReference type="ChEBI" id="CHEBI:60344"/>
    </cofactor>
</comment>
<dbReference type="GO" id="GO:0005829">
    <property type="term" value="C:cytosol"/>
    <property type="evidence" value="ECO:0007669"/>
    <property type="project" value="TreeGrafter"/>
</dbReference>
<evidence type="ECO:0000256" key="6">
    <source>
        <dbReference type="ARBA" id="ARBA00023002"/>
    </source>
</evidence>
<keyword evidence="6" id="KW-0560">Oxidoreductase</keyword>
<gene>
    <name evidence="11" type="ORF">A0U92_00455</name>
</gene>
<keyword evidence="7" id="KW-0408">Iron</keyword>
<dbReference type="InterPro" id="IPR048328">
    <property type="entry name" value="Dyp_perox_C"/>
</dbReference>
<dbReference type="AlphaFoldDB" id="A0A1U9KCM2"/>
<dbReference type="InterPro" id="IPR006311">
    <property type="entry name" value="TAT_signal"/>
</dbReference>
<dbReference type="STRING" id="435.A0U92_00455"/>
<evidence type="ECO:0000256" key="3">
    <source>
        <dbReference type="ARBA" id="ARBA00022617"/>
    </source>
</evidence>
<evidence type="ECO:0000256" key="5">
    <source>
        <dbReference type="ARBA" id="ARBA00022729"/>
    </source>
</evidence>
<dbReference type="SUPFAM" id="SSF54909">
    <property type="entry name" value="Dimeric alpha+beta barrel"/>
    <property type="match status" value="1"/>
</dbReference>
<evidence type="ECO:0000259" key="10">
    <source>
        <dbReference type="Pfam" id="PF20628"/>
    </source>
</evidence>
<evidence type="ECO:0000313" key="12">
    <source>
        <dbReference type="Proteomes" id="UP000188937"/>
    </source>
</evidence>
<organism evidence="11 12">
    <name type="scientific">Acetobacter aceti</name>
    <dbReference type="NCBI Taxonomy" id="435"/>
    <lineage>
        <taxon>Bacteria</taxon>
        <taxon>Pseudomonadati</taxon>
        <taxon>Pseudomonadota</taxon>
        <taxon>Alphaproteobacteria</taxon>
        <taxon>Acetobacterales</taxon>
        <taxon>Acetobacteraceae</taxon>
        <taxon>Acetobacter</taxon>
        <taxon>Acetobacter subgen. Acetobacter</taxon>
    </lineage>
</organism>
<sequence>MTMLLSRRTALGAALGLAGGRLFTPSSGACAARFAMLHQPGIATPPLPFLYFIAFDLTTEKRTDVAALMQRWTRAADALMTGGSVPGLVDSGEAEGLATKDLTLTFGFGPGLFTRDDKDRYGLAARRPAPLADLPRFNGDQLVPAHTGGDLCVQSCAGDPQTAFHAVRILARLAYDIATPRWVQTGFAPDFGKGRTPRNLMGFKDGTINPDIRDPGIAARVLWASPADQPWMQGGSYLVARIIRMALEHWDRTKVGFQEETMGRQKRSGAPIGGHGEFEPLTLKQTDRDGNPITAQGAHARLGAPEENDGAQILRRAYAYDNGLNYTAERWPPWRQGNEFDAGLMFLAYQQDPRTGFTKIFEQMSKFDMMNQFTTHVGGGLFACPGRRPDGYIGQQLLEM</sequence>
<dbReference type="InterPro" id="IPR011008">
    <property type="entry name" value="Dimeric_a/b-barrel"/>
</dbReference>
<dbReference type="PANTHER" id="PTHR30521:SF4">
    <property type="entry name" value="DEFERROCHELATASE"/>
    <property type="match status" value="1"/>
</dbReference>
<evidence type="ECO:0000256" key="2">
    <source>
        <dbReference type="ARBA" id="ARBA00022559"/>
    </source>
</evidence>
<dbReference type="PANTHER" id="PTHR30521">
    <property type="entry name" value="DEFERROCHELATASE/PEROXIDASE"/>
    <property type="match status" value="1"/>
</dbReference>
<keyword evidence="12" id="KW-1185">Reference proteome</keyword>
<accession>A0A1U9KCM2</accession>
<evidence type="ECO:0000256" key="4">
    <source>
        <dbReference type="ARBA" id="ARBA00022723"/>
    </source>
</evidence>
<dbReference type="PROSITE" id="PS51318">
    <property type="entry name" value="TAT"/>
    <property type="match status" value="1"/>
</dbReference>
<keyword evidence="4" id="KW-0479">Metal-binding</keyword>
<dbReference type="Proteomes" id="UP000188937">
    <property type="component" value="Chromosome"/>
</dbReference>
<evidence type="ECO:0000256" key="7">
    <source>
        <dbReference type="ARBA" id="ARBA00023004"/>
    </source>
</evidence>
<keyword evidence="2 11" id="KW-0575">Peroxidase</keyword>
<feature type="domain" description="Dyp-type peroxidase C-terminal" evidence="10">
    <location>
        <begin position="196"/>
        <end position="386"/>
    </location>
</feature>
<evidence type="ECO:0000256" key="1">
    <source>
        <dbReference type="ARBA" id="ARBA00001970"/>
    </source>
</evidence>
<dbReference type="InterPro" id="IPR048327">
    <property type="entry name" value="Dyp_perox_N"/>
</dbReference>
<dbReference type="GO" id="GO:0046872">
    <property type="term" value="F:metal ion binding"/>
    <property type="evidence" value="ECO:0007669"/>
    <property type="project" value="UniProtKB-KW"/>
</dbReference>
<dbReference type="OrthoDB" id="9781066at2"/>
<dbReference type="EMBL" id="CP014692">
    <property type="protein sequence ID" value="AQS83479.1"/>
    <property type="molecule type" value="Genomic_DNA"/>
</dbReference>
<dbReference type="Pfam" id="PF04261">
    <property type="entry name" value="Dyp_perox_N"/>
    <property type="match status" value="1"/>
</dbReference>
<protein>
    <submittedName>
        <fullName evidence="11">Peroxidase</fullName>
    </submittedName>
</protein>
<dbReference type="RefSeq" id="WP_077811514.1">
    <property type="nucleotide sequence ID" value="NZ_CP014692.1"/>
</dbReference>
<reference evidence="11 12" key="1">
    <citation type="submission" date="2016-03" db="EMBL/GenBank/DDBJ databases">
        <title>Acetic acid bacteria sequencing.</title>
        <authorList>
            <person name="Brandt J."/>
            <person name="Jakob F."/>
            <person name="Vogel R.F."/>
        </authorList>
    </citation>
    <scope>NUCLEOTIDE SEQUENCE [LARGE SCALE GENOMIC DNA]</scope>
    <source>
        <strain evidence="11 12">TMW2.1153</strain>
    </source>
</reference>
<feature type="domain" description="Dyp-type peroxidase N-terminal" evidence="9">
    <location>
        <begin position="39"/>
        <end position="187"/>
    </location>
</feature>
<evidence type="ECO:0000313" key="11">
    <source>
        <dbReference type="EMBL" id="AQS83479.1"/>
    </source>
</evidence>